<protein>
    <submittedName>
        <fullName evidence="3">ETS domain-containing protein</fullName>
    </submittedName>
</protein>
<keyword evidence="2" id="KW-1185">Reference proteome</keyword>
<reference evidence="1 2" key="2">
    <citation type="submission" date="2018-11" db="EMBL/GenBank/DDBJ databases">
        <authorList>
            <consortium name="Pathogen Informatics"/>
        </authorList>
    </citation>
    <scope>NUCLEOTIDE SEQUENCE [LARGE SCALE GENOMIC DNA]</scope>
    <source>
        <strain evidence="1 2">Costa Rica</strain>
    </source>
</reference>
<organism evidence="3">
    <name type="scientific">Angiostrongylus costaricensis</name>
    <name type="common">Nematode worm</name>
    <dbReference type="NCBI Taxonomy" id="334426"/>
    <lineage>
        <taxon>Eukaryota</taxon>
        <taxon>Metazoa</taxon>
        <taxon>Ecdysozoa</taxon>
        <taxon>Nematoda</taxon>
        <taxon>Chromadorea</taxon>
        <taxon>Rhabditida</taxon>
        <taxon>Rhabditina</taxon>
        <taxon>Rhabditomorpha</taxon>
        <taxon>Strongyloidea</taxon>
        <taxon>Metastrongylidae</taxon>
        <taxon>Angiostrongylus</taxon>
    </lineage>
</organism>
<sequence length="76" mass="8824">MIHLQLEQFLYANRESVLDIGVEECSPPHLFTDNLLDSLLPGLKCVRLWNNRKSGRYAISDTTIYKIARYSGFTYK</sequence>
<dbReference type="OrthoDB" id="1107553at2759"/>
<dbReference type="EMBL" id="UYYA01004101">
    <property type="protein sequence ID" value="VDM59575.1"/>
    <property type="molecule type" value="Genomic_DNA"/>
</dbReference>
<evidence type="ECO:0000313" key="3">
    <source>
        <dbReference type="WBParaSite" id="ACOC_0000798901-mRNA-1"/>
    </source>
</evidence>
<evidence type="ECO:0000313" key="2">
    <source>
        <dbReference type="Proteomes" id="UP000267027"/>
    </source>
</evidence>
<proteinExistence type="predicted"/>
<gene>
    <name evidence="1" type="ORF">ACOC_LOCUS7990</name>
</gene>
<accession>A0A158PIU6</accession>
<reference evidence="3" key="1">
    <citation type="submission" date="2016-04" db="UniProtKB">
        <authorList>
            <consortium name="WormBaseParasite"/>
        </authorList>
    </citation>
    <scope>IDENTIFICATION</scope>
</reference>
<evidence type="ECO:0000313" key="1">
    <source>
        <dbReference type="EMBL" id="VDM59575.1"/>
    </source>
</evidence>
<name>A0A158PIU6_ANGCS</name>
<dbReference type="WBParaSite" id="ACOC_0000798901-mRNA-1">
    <property type="protein sequence ID" value="ACOC_0000798901-mRNA-1"/>
    <property type="gene ID" value="ACOC_0000798901"/>
</dbReference>
<dbReference type="AlphaFoldDB" id="A0A158PIU6"/>
<dbReference type="Proteomes" id="UP000267027">
    <property type="component" value="Unassembled WGS sequence"/>
</dbReference>